<protein>
    <submittedName>
        <fullName evidence="1">Uncharacterized protein</fullName>
    </submittedName>
</protein>
<evidence type="ECO:0000313" key="2">
    <source>
        <dbReference type="Proteomes" id="UP001164929"/>
    </source>
</evidence>
<accession>A0AAD6R5J7</accession>
<gene>
    <name evidence="1" type="ORF">NC653_008106</name>
</gene>
<proteinExistence type="predicted"/>
<dbReference type="EMBL" id="JAQIZT010000003">
    <property type="protein sequence ID" value="KAJ7002790.1"/>
    <property type="molecule type" value="Genomic_DNA"/>
</dbReference>
<name>A0AAD6R5J7_9ROSI</name>
<sequence>MGGKLLAFQVMMPPLHKMLVVLTGRGSPAPDRRREIVFLHLHH</sequence>
<dbReference type="Proteomes" id="UP001164929">
    <property type="component" value="Chromosome 3"/>
</dbReference>
<reference evidence="1" key="1">
    <citation type="journal article" date="2023" name="Mol. Ecol. Resour.">
        <title>Chromosome-level genome assembly of a triploid poplar Populus alba 'Berolinensis'.</title>
        <authorList>
            <person name="Chen S."/>
            <person name="Yu Y."/>
            <person name="Wang X."/>
            <person name="Wang S."/>
            <person name="Zhang T."/>
            <person name="Zhou Y."/>
            <person name="He R."/>
            <person name="Meng N."/>
            <person name="Wang Y."/>
            <person name="Liu W."/>
            <person name="Liu Z."/>
            <person name="Liu J."/>
            <person name="Guo Q."/>
            <person name="Huang H."/>
            <person name="Sederoff R.R."/>
            <person name="Wang G."/>
            <person name="Qu G."/>
            <person name="Chen S."/>
        </authorList>
    </citation>
    <scope>NUCLEOTIDE SEQUENCE</scope>
    <source>
        <strain evidence="1">SC-2020</strain>
    </source>
</reference>
<keyword evidence="2" id="KW-1185">Reference proteome</keyword>
<evidence type="ECO:0000313" key="1">
    <source>
        <dbReference type="EMBL" id="KAJ7002790.1"/>
    </source>
</evidence>
<dbReference type="AlphaFoldDB" id="A0AAD6R5J7"/>
<organism evidence="1 2">
    <name type="scientific">Populus alba x Populus x berolinensis</name>
    <dbReference type="NCBI Taxonomy" id="444605"/>
    <lineage>
        <taxon>Eukaryota</taxon>
        <taxon>Viridiplantae</taxon>
        <taxon>Streptophyta</taxon>
        <taxon>Embryophyta</taxon>
        <taxon>Tracheophyta</taxon>
        <taxon>Spermatophyta</taxon>
        <taxon>Magnoliopsida</taxon>
        <taxon>eudicotyledons</taxon>
        <taxon>Gunneridae</taxon>
        <taxon>Pentapetalae</taxon>
        <taxon>rosids</taxon>
        <taxon>fabids</taxon>
        <taxon>Malpighiales</taxon>
        <taxon>Salicaceae</taxon>
        <taxon>Saliceae</taxon>
        <taxon>Populus</taxon>
    </lineage>
</organism>
<comment type="caution">
    <text evidence="1">The sequence shown here is derived from an EMBL/GenBank/DDBJ whole genome shotgun (WGS) entry which is preliminary data.</text>
</comment>